<dbReference type="CDD" id="cd00093">
    <property type="entry name" value="HTH_XRE"/>
    <property type="match status" value="1"/>
</dbReference>
<dbReference type="PROSITE" id="PS50943">
    <property type="entry name" value="HTH_CROC1"/>
    <property type="match status" value="1"/>
</dbReference>
<dbReference type="InterPro" id="IPR001387">
    <property type="entry name" value="Cro/C1-type_HTH"/>
</dbReference>
<evidence type="ECO:0000256" key="2">
    <source>
        <dbReference type="ARBA" id="ARBA00023125"/>
    </source>
</evidence>
<gene>
    <name evidence="5" type="ORF">FQ775_01190</name>
</gene>
<sequence>MGERLKSLRQGKTRTEFASIIGVHENTLGGYERGERSPEWGFLTQLRETTGVDLNWLVEGNGTHPIQRGDSGAGGGFLPIPKLDVRPSAGPGALVPQPLPNDDEVVAFREDWLRRIGVSPRFARLMFARGDSMHDTISDGDMMIVDVSIREIVDEGVYVVVYGGLVIVKRVQLLRTGGIVLKSDNPRYEPETVPVDEQPELIVEGRVRWVGGEL</sequence>
<evidence type="ECO:0000313" key="6">
    <source>
        <dbReference type="Proteomes" id="UP000321389"/>
    </source>
</evidence>
<dbReference type="InterPro" id="IPR039418">
    <property type="entry name" value="LexA-like"/>
</dbReference>
<dbReference type="SUPFAM" id="SSF47413">
    <property type="entry name" value="lambda repressor-like DNA-binding domains"/>
    <property type="match status" value="1"/>
</dbReference>
<proteinExistence type="predicted"/>
<dbReference type="SUPFAM" id="SSF51306">
    <property type="entry name" value="LexA/Signal peptidase"/>
    <property type="match status" value="1"/>
</dbReference>
<dbReference type="InterPro" id="IPR036286">
    <property type="entry name" value="LexA/Signal_pep-like_sf"/>
</dbReference>
<dbReference type="KEGG" id="niy:FQ775_01190"/>
<dbReference type="PANTHER" id="PTHR40661">
    <property type="match status" value="1"/>
</dbReference>
<dbReference type="InterPro" id="IPR010982">
    <property type="entry name" value="Lambda_DNA-bd_dom_sf"/>
</dbReference>
<dbReference type="Gene3D" id="1.10.260.40">
    <property type="entry name" value="lambda repressor-like DNA-binding domains"/>
    <property type="match status" value="1"/>
</dbReference>
<dbReference type="GO" id="GO:0003677">
    <property type="term" value="F:DNA binding"/>
    <property type="evidence" value="ECO:0007669"/>
    <property type="project" value="UniProtKB-KW"/>
</dbReference>
<keyword evidence="3" id="KW-0804">Transcription</keyword>
<dbReference type="Gene3D" id="2.10.109.10">
    <property type="entry name" value="Umud Fragment, subunit A"/>
    <property type="match status" value="1"/>
</dbReference>
<evidence type="ECO:0000256" key="3">
    <source>
        <dbReference type="ARBA" id="ARBA00023163"/>
    </source>
</evidence>
<dbReference type="AlphaFoldDB" id="A0A5B8KTY6"/>
<keyword evidence="1" id="KW-0805">Transcription regulation</keyword>
<evidence type="ECO:0000313" key="5">
    <source>
        <dbReference type="EMBL" id="QDY99096.2"/>
    </source>
</evidence>
<dbReference type="Pfam" id="PF00717">
    <property type="entry name" value="Peptidase_S24"/>
    <property type="match status" value="1"/>
</dbReference>
<organism evidence="5 6">
    <name type="scientific">Nitratireductor mangrovi</name>
    <dbReference type="NCBI Taxonomy" id="2599600"/>
    <lineage>
        <taxon>Bacteria</taxon>
        <taxon>Pseudomonadati</taxon>
        <taxon>Pseudomonadota</taxon>
        <taxon>Alphaproteobacteria</taxon>
        <taxon>Hyphomicrobiales</taxon>
        <taxon>Phyllobacteriaceae</taxon>
        <taxon>Nitratireductor</taxon>
    </lineage>
</organism>
<keyword evidence="2" id="KW-0238">DNA-binding</keyword>
<evidence type="ECO:0000259" key="4">
    <source>
        <dbReference type="PROSITE" id="PS50943"/>
    </source>
</evidence>
<dbReference type="SMART" id="SM00530">
    <property type="entry name" value="HTH_XRE"/>
    <property type="match status" value="1"/>
</dbReference>
<dbReference type="EMBL" id="CP042301">
    <property type="protein sequence ID" value="QDY99096.2"/>
    <property type="molecule type" value="Genomic_DNA"/>
</dbReference>
<evidence type="ECO:0000256" key="1">
    <source>
        <dbReference type="ARBA" id="ARBA00023015"/>
    </source>
</evidence>
<dbReference type="PANTHER" id="PTHR40661:SF3">
    <property type="entry name" value="FELS-1 PROPHAGE TRANSCRIPTIONAL REGULATOR"/>
    <property type="match status" value="1"/>
</dbReference>
<feature type="domain" description="HTH cro/C1-type" evidence="4">
    <location>
        <begin position="9"/>
        <end position="57"/>
    </location>
</feature>
<keyword evidence="6" id="KW-1185">Reference proteome</keyword>
<name>A0A5B8KTY6_9HYPH</name>
<dbReference type="CDD" id="cd06529">
    <property type="entry name" value="S24_LexA-like"/>
    <property type="match status" value="1"/>
</dbReference>
<accession>A0A5B8KTY6</accession>
<dbReference type="Proteomes" id="UP000321389">
    <property type="component" value="Chromosome"/>
</dbReference>
<protein>
    <submittedName>
        <fullName evidence="5">Helix-turn-helix transcriptional regulator</fullName>
    </submittedName>
</protein>
<reference evidence="5" key="1">
    <citation type="submission" date="2020-04" db="EMBL/GenBank/DDBJ databases">
        <title>Nitratireductor sp. nov. isolated from mangrove soil.</title>
        <authorList>
            <person name="Ye Y."/>
        </authorList>
    </citation>
    <scope>NUCLEOTIDE SEQUENCE</scope>
    <source>
        <strain evidence="5">SY7</strain>
    </source>
</reference>
<dbReference type="Pfam" id="PF01381">
    <property type="entry name" value="HTH_3"/>
    <property type="match status" value="1"/>
</dbReference>
<dbReference type="InterPro" id="IPR015927">
    <property type="entry name" value="Peptidase_S24_S26A/B/C"/>
</dbReference>